<feature type="region of interest" description="Disordered" evidence="1">
    <location>
        <begin position="1"/>
        <end position="30"/>
    </location>
</feature>
<dbReference type="AlphaFoldDB" id="A0A183I8K5"/>
<accession>A0A183I8K5</accession>
<sequence length="30" mass="3418">MLGTNEAELPRRESNEWQCLQVPGSSTRLD</sequence>
<proteinExistence type="predicted"/>
<dbReference type="WBParaSite" id="OFLC_0001608001-mRNA-1">
    <property type="protein sequence ID" value="OFLC_0001608001-mRNA-1"/>
    <property type="gene ID" value="OFLC_0001608001"/>
</dbReference>
<reference evidence="4" key="1">
    <citation type="submission" date="2016-06" db="UniProtKB">
        <authorList>
            <consortium name="WormBaseParasite"/>
        </authorList>
    </citation>
    <scope>IDENTIFICATION</scope>
</reference>
<gene>
    <name evidence="2" type="ORF">OFLC_LOCUS16067</name>
</gene>
<evidence type="ECO:0000313" key="4">
    <source>
        <dbReference type="WBParaSite" id="OFLC_0001608001-mRNA-1"/>
    </source>
</evidence>
<reference evidence="2 3" key="2">
    <citation type="submission" date="2018-11" db="EMBL/GenBank/DDBJ databases">
        <authorList>
            <consortium name="Pathogen Informatics"/>
        </authorList>
    </citation>
    <scope>NUCLEOTIDE SEQUENCE [LARGE SCALE GENOMIC DNA]</scope>
</reference>
<dbReference type="Proteomes" id="UP000267606">
    <property type="component" value="Unassembled WGS sequence"/>
</dbReference>
<protein>
    <submittedName>
        <fullName evidence="2 4">Uncharacterized protein</fullName>
    </submittedName>
</protein>
<organism evidence="4">
    <name type="scientific">Onchocerca flexuosa</name>
    <dbReference type="NCBI Taxonomy" id="387005"/>
    <lineage>
        <taxon>Eukaryota</taxon>
        <taxon>Metazoa</taxon>
        <taxon>Ecdysozoa</taxon>
        <taxon>Nematoda</taxon>
        <taxon>Chromadorea</taxon>
        <taxon>Rhabditida</taxon>
        <taxon>Spirurina</taxon>
        <taxon>Spiruromorpha</taxon>
        <taxon>Filarioidea</taxon>
        <taxon>Onchocercidae</taxon>
        <taxon>Onchocerca</taxon>
    </lineage>
</organism>
<evidence type="ECO:0000313" key="2">
    <source>
        <dbReference type="EMBL" id="VDP26733.1"/>
    </source>
</evidence>
<keyword evidence="3" id="KW-1185">Reference proteome</keyword>
<evidence type="ECO:0000313" key="3">
    <source>
        <dbReference type="Proteomes" id="UP000267606"/>
    </source>
</evidence>
<evidence type="ECO:0000256" key="1">
    <source>
        <dbReference type="SAM" id="MobiDB-lite"/>
    </source>
</evidence>
<dbReference type="EMBL" id="UZAJ01043902">
    <property type="protein sequence ID" value="VDP26733.1"/>
    <property type="molecule type" value="Genomic_DNA"/>
</dbReference>
<name>A0A183I8K5_9BILA</name>